<organism evidence="2 3">
    <name type="scientific">Rhizobium halophytocola</name>
    <dbReference type="NCBI Taxonomy" id="735519"/>
    <lineage>
        <taxon>Bacteria</taxon>
        <taxon>Pseudomonadati</taxon>
        <taxon>Pseudomonadota</taxon>
        <taxon>Alphaproteobacteria</taxon>
        <taxon>Hyphomicrobiales</taxon>
        <taxon>Rhizobiaceae</taxon>
        <taxon>Rhizobium/Agrobacterium group</taxon>
        <taxon>Rhizobium</taxon>
    </lineage>
</organism>
<evidence type="ECO:0000313" key="2">
    <source>
        <dbReference type="EMBL" id="MBP1850707.1"/>
    </source>
</evidence>
<evidence type="ECO:0000259" key="1">
    <source>
        <dbReference type="PROSITE" id="PS51186"/>
    </source>
</evidence>
<dbReference type="InterPro" id="IPR016181">
    <property type="entry name" value="Acyl_CoA_acyltransferase"/>
</dbReference>
<feature type="domain" description="N-acetyltransferase" evidence="1">
    <location>
        <begin position="4"/>
        <end position="153"/>
    </location>
</feature>
<sequence length="159" mass="18030">MIRATARRATLDDIPFILATERLPGYEKTVGRFDEAEHVAQVDHPDWLYLVAEGLGLGIFQDIRHPDQNIQLRRFIVTEPSKGLGSLLLPAVLGHAFQHTDAHRIWLRLVDGNTAAVKLYAKCGFVREGIQRQAGVRPDGSRFDFIVMSVLRPEWEMQD</sequence>
<dbReference type="RefSeq" id="WP_209944712.1">
    <property type="nucleotide sequence ID" value="NZ_JAGGJU010000005.1"/>
</dbReference>
<dbReference type="PROSITE" id="PS51186">
    <property type="entry name" value="GNAT"/>
    <property type="match status" value="1"/>
</dbReference>
<evidence type="ECO:0000313" key="3">
    <source>
        <dbReference type="Proteomes" id="UP000759443"/>
    </source>
</evidence>
<reference evidence="2 3" key="1">
    <citation type="submission" date="2021-03" db="EMBL/GenBank/DDBJ databases">
        <title>Genomic Encyclopedia of Type Strains, Phase IV (KMG-IV): sequencing the most valuable type-strain genomes for metagenomic binning, comparative biology and taxonomic classification.</title>
        <authorList>
            <person name="Goeker M."/>
        </authorList>
    </citation>
    <scope>NUCLEOTIDE SEQUENCE [LARGE SCALE GENOMIC DNA]</scope>
    <source>
        <strain evidence="2 3">DSM 21600</strain>
    </source>
</reference>
<comment type="caution">
    <text evidence="2">The sequence shown here is derived from an EMBL/GenBank/DDBJ whole genome shotgun (WGS) entry which is preliminary data.</text>
</comment>
<dbReference type="SUPFAM" id="SSF55729">
    <property type="entry name" value="Acyl-CoA N-acyltransferases (Nat)"/>
    <property type="match status" value="1"/>
</dbReference>
<name>A0ABS4DYE2_9HYPH</name>
<dbReference type="Gene3D" id="3.40.630.30">
    <property type="match status" value="1"/>
</dbReference>
<dbReference type="InterPro" id="IPR000182">
    <property type="entry name" value="GNAT_dom"/>
</dbReference>
<accession>A0ABS4DYE2</accession>
<dbReference type="EMBL" id="JAGGJU010000005">
    <property type="protein sequence ID" value="MBP1850707.1"/>
    <property type="molecule type" value="Genomic_DNA"/>
</dbReference>
<dbReference type="Proteomes" id="UP000759443">
    <property type="component" value="Unassembled WGS sequence"/>
</dbReference>
<gene>
    <name evidence="2" type="ORF">J2Z17_002144</name>
</gene>
<protein>
    <submittedName>
        <fullName evidence="2">GNAT superfamily N-acetyltransferase</fullName>
    </submittedName>
</protein>
<proteinExistence type="predicted"/>
<dbReference type="Pfam" id="PF00583">
    <property type="entry name" value="Acetyltransf_1"/>
    <property type="match status" value="1"/>
</dbReference>
<keyword evidence="3" id="KW-1185">Reference proteome</keyword>